<protein>
    <recommendedName>
        <fullName evidence="5">MFS general substrate transporter</fullName>
    </recommendedName>
</protein>
<comment type="caution">
    <text evidence="3">The sequence shown here is derived from an EMBL/GenBank/DDBJ whole genome shotgun (WGS) entry which is preliminary data.</text>
</comment>
<keyword evidence="2" id="KW-0812">Transmembrane</keyword>
<reference evidence="3 4" key="1">
    <citation type="journal article" date="2020" name="ISME J.">
        <title>Uncovering the hidden diversity of litter-decomposition mechanisms in mushroom-forming fungi.</title>
        <authorList>
            <person name="Floudas D."/>
            <person name="Bentzer J."/>
            <person name="Ahren D."/>
            <person name="Johansson T."/>
            <person name="Persson P."/>
            <person name="Tunlid A."/>
        </authorList>
    </citation>
    <scope>NUCLEOTIDE SEQUENCE [LARGE SCALE GENOMIC DNA]</scope>
    <source>
        <strain evidence="3 4">CBS 291.85</strain>
    </source>
</reference>
<keyword evidence="4" id="KW-1185">Reference proteome</keyword>
<dbReference type="AlphaFoldDB" id="A0A8H5GK16"/>
<evidence type="ECO:0008006" key="5">
    <source>
        <dbReference type="Google" id="ProtNLM"/>
    </source>
</evidence>
<dbReference type="InterPro" id="IPR050327">
    <property type="entry name" value="Proton-linked_MCT"/>
</dbReference>
<name>A0A8H5GK16_9AGAR</name>
<keyword evidence="2" id="KW-1133">Transmembrane helix</keyword>
<sequence>MCIPAPEWLLLPESAGFGSTQTFLLLAMALPAGKLLDMGHFRQATLFRSVLYVFSLFMVSIVHTDQYYQIFLAQGLGMGIGAGFLYVPAIAVQARHWKDRKGLAMDIVTAGSIFFAIMLNQLFEKPSVGFAWGVRASDFVVLGLLIFANLLMSDRIVRLDDPDIAAKEKPKAIPDIKGIMTDLPYLLVILVCLFINLGLFFPYLYLQLFAVLHDIDNHITFYFYPHRNTNQIQLAILSAASLPGRLLPNILADRIGPFFQRYHSYYRYRWSAQFRDVWNRVRVGGIAAFAGFYGFFSGGFLSLCPACLAALSRTPDEVGHSRTDQLLSSFLSSFLPSSTPFHSLPNTHRVRFGIAYFLAGFGILFGHPINGRLLGGLHSSSNNTADNIHSGVDLEWSKAIIFSGVTVFSVAGVRAMAPLALNRTRTGPEVQVQWLCKTEPGPPGPGRGPEAEEEG</sequence>
<feature type="region of interest" description="Disordered" evidence="1">
    <location>
        <begin position="436"/>
        <end position="455"/>
    </location>
</feature>
<dbReference type="InterPro" id="IPR036259">
    <property type="entry name" value="MFS_trans_sf"/>
</dbReference>
<feature type="transmembrane region" description="Helical" evidence="2">
    <location>
        <begin position="350"/>
        <end position="369"/>
    </location>
</feature>
<feature type="transmembrane region" description="Helical" evidence="2">
    <location>
        <begin position="129"/>
        <end position="151"/>
    </location>
</feature>
<feature type="transmembrane region" description="Helical" evidence="2">
    <location>
        <begin position="15"/>
        <end position="33"/>
    </location>
</feature>
<proteinExistence type="predicted"/>
<evidence type="ECO:0000313" key="4">
    <source>
        <dbReference type="Proteomes" id="UP000559256"/>
    </source>
</evidence>
<organism evidence="3 4">
    <name type="scientific">Tetrapyrgos nigripes</name>
    <dbReference type="NCBI Taxonomy" id="182062"/>
    <lineage>
        <taxon>Eukaryota</taxon>
        <taxon>Fungi</taxon>
        <taxon>Dikarya</taxon>
        <taxon>Basidiomycota</taxon>
        <taxon>Agaricomycotina</taxon>
        <taxon>Agaricomycetes</taxon>
        <taxon>Agaricomycetidae</taxon>
        <taxon>Agaricales</taxon>
        <taxon>Marasmiineae</taxon>
        <taxon>Marasmiaceae</taxon>
        <taxon>Tetrapyrgos</taxon>
    </lineage>
</organism>
<dbReference type="EMBL" id="JAACJM010000023">
    <property type="protein sequence ID" value="KAF5366377.1"/>
    <property type="molecule type" value="Genomic_DNA"/>
</dbReference>
<feature type="transmembrane region" description="Helical" evidence="2">
    <location>
        <begin position="103"/>
        <end position="123"/>
    </location>
</feature>
<dbReference type="Gene3D" id="1.20.1250.20">
    <property type="entry name" value="MFS general substrate transporter like domains"/>
    <property type="match status" value="1"/>
</dbReference>
<accession>A0A8H5GK16</accession>
<feature type="transmembrane region" description="Helical" evidence="2">
    <location>
        <begin position="70"/>
        <end position="91"/>
    </location>
</feature>
<dbReference type="Proteomes" id="UP000559256">
    <property type="component" value="Unassembled WGS sequence"/>
</dbReference>
<gene>
    <name evidence="3" type="ORF">D9758_009778</name>
</gene>
<feature type="transmembrane region" description="Helical" evidence="2">
    <location>
        <begin position="286"/>
        <end position="311"/>
    </location>
</feature>
<evidence type="ECO:0000313" key="3">
    <source>
        <dbReference type="EMBL" id="KAF5366377.1"/>
    </source>
</evidence>
<feature type="transmembrane region" description="Helical" evidence="2">
    <location>
        <begin position="185"/>
        <end position="206"/>
    </location>
</feature>
<feature type="transmembrane region" description="Helical" evidence="2">
    <location>
        <begin position="399"/>
        <end position="417"/>
    </location>
</feature>
<feature type="transmembrane region" description="Helical" evidence="2">
    <location>
        <begin position="45"/>
        <end position="64"/>
    </location>
</feature>
<evidence type="ECO:0000256" key="2">
    <source>
        <dbReference type="SAM" id="Phobius"/>
    </source>
</evidence>
<dbReference type="PANTHER" id="PTHR11360:SF234">
    <property type="entry name" value="MFS-TYPE TRANSPORTER DBAD-RELATED"/>
    <property type="match status" value="1"/>
</dbReference>
<keyword evidence="2" id="KW-0472">Membrane</keyword>
<dbReference type="OrthoDB" id="6499973at2759"/>
<evidence type="ECO:0000256" key="1">
    <source>
        <dbReference type="SAM" id="MobiDB-lite"/>
    </source>
</evidence>
<dbReference type="PANTHER" id="PTHR11360">
    <property type="entry name" value="MONOCARBOXYLATE TRANSPORTER"/>
    <property type="match status" value="1"/>
</dbReference>
<dbReference type="SUPFAM" id="SSF103473">
    <property type="entry name" value="MFS general substrate transporter"/>
    <property type="match status" value="1"/>
</dbReference>